<keyword evidence="9" id="KW-1185">Reference proteome</keyword>
<dbReference type="InterPro" id="IPR051506">
    <property type="entry name" value="ATOS_Transcription_Regulators"/>
</dbReference>
<dbReference type="EMBL" id="JAERUA010000004">
    <property type="protein sequence ID" value="KAI1900443.1"/>
    <property type="molecule type" value="Genomic_DNA"/>
</dbReference>
<dbReference type="PANTHER" id="PTHR13199:SF12">
    <property type="entry name" value="ATOS HOMOLOG PROTEIN B"/>
    <property type="match status" value="1"/>
</dbReference>
<name>A0A8T3DTK9_9TELE</name>
<feature type="compositionally biased region" description="Polar residues" evidence="6">
    <location>
        <begin position="441"/>
        <end position="465"/>
    </location>
</feature>
<comment type="subcellular location">
    <subcellularLocation>
        <location evidence="1">Nucleus</location>
    </subcellularLocation>
</comment>
<reference evidence="8" key="1">
    <citation type="submission" date="2021-01" db="EMBL/GenBank/DDBJ databases">
        <authorList>
            <person name="Zahm M."/>
            <person name="Roques C."/>
            <person name="Cabau C."/>
            <person name="Klopp C."/>
            <person name="Donnadieu C."/>
            <person name="Jouanno E."/>
            <person name="Lampietro C."/>
            <person name="Louis A."/>
            <person name="Herpin A."/>
            <person name="Echchiki A."/>
            <person name="Berthelot C."/>
            <person name="Parey E."/>
            <person name="Roest-Crollius H."/>
            <person name="Braasch I."/>
            <person name="Postlethwait J."/>
            <person name="Bobe J."/>
            <person name="Montfort J."/>
            <person name="Bouchez O."/>
            <person name="Begum T."/>
            <person name="Mejri S."/>
            <person name="Adams A."/>
            <person name="Chen W.-J."/>
            <person name="Guiguen Y."/>
        </authorList>
    </citation>
    <scope>NUCLEOTIDE SEQUENCE</scope>
    <source>
        <tissue evidence="8">Blood</tissue>
    </source>
</reference>
<feature type="domain" description="Atos-like conserved" evidence="7">
    <location>
        <begin position="579"/>
        <end position="637"/>
    </location>
</feature>
<comment type="caution">
    <text evidence="8">The sequence shown here is derived from an EMBL/GenBank/DDBJ whole genome shotgun (WGS) entry which is preliminary data.</text>
</comment>
<dbReference type="Pfam" id="PF13915">
    <property type="entry name" value="DUF4210"/>
    <property type="match status" value="1"/>
</dbReference>
<protein>
    <recommendedName>
        <fullName evidence="5">Atos homolog protein B</fullName>
    </recommendedName>
</protein>
<evidence type="ECO:0000256" key="4">
    <source>
        <dbReference type="ARBA" id="ARBA00034497"/>
    </source>
</evidence>
<dbReference type="OrthoDB" id="8625101at2759"/>
<keyword evidence="2" id="KW-0597">Phosphoprotein</keyword>
<evidence type="ECO:0000256" key="2">
    <source>
        <dbReference type="ARBA" id="ARBA00022553"/>
    </source>
</evidence>
<feature type="region of interest" description="Disordered" evidence="6">
    <location>
        <begin position="62"/>
        <end position="392"/>
    </location>
</feature>
<evidence type="ECO:0000256" key="6">
    <source>
        <dbReference type="SAM" id="MobiDB-lite"/>
    </source>
</evidence>
<organism evidence="8 9">
    <name type="scientific">Albula goreensis</name>
    <dbReference type="NCBI Taxonomy" id="1534307"/>
    <lineage>
        <taxon>Eukaryota</taxon>
        <taxon>Metazoa</taxon>
        <taxon>Chordata</taxon>
        <taxon>Craniata</taxon>
        <taxon>Vertebrata</taxon>
        <taxon>Euteleostomi</taxon>
        <taxon>Actinopterygii</taxon>
        <taxon>Neopterygii</taxon>
        <taxon>Teleostei</taxon>
        <taxon>Albuliformes</taxon>
        <taxon>Albulidae</taxon>
        <taxon>Albula</taxon>
    </lineage>
</organism>
<feature type="compositionally biased region" description="Polar residues" evidence="6">
    <location>
        <begin position="258"/>
        <end position="303"/>
    </location>
</feature>
<keyword evidence="3" id="KW-0539">Nucleus</keyword>
<evidence type="ECO:0000259" key="7">
    <source>
        <dbReference type="SMART" id="SM01177"/>
    </source>
</evidence>
<dbReference type="PANTHER" id="PTHR13199">
    <property type="entry name" value="GH03947P"/>
    <property type="match status" value="1"/>
</dbReference>
<sequence length="777" mass="84438">MRHIHVEITHPRQDPHTEPPPAREGDLPPPGGVVSGSGMGSPRTFREEEIRLQKVYQLSILSQRGGFADPADGQRTLRPGVKRGQEEPSVTHKRPHLTEPGLREGEGEDSDGEVLCGPGQLFSQPGLNVVEHRDNAPLSPHAPNGQTPRTALPARRPALHNHHRPLPDGQAPLSPKYQALADPQAPLSPRYSPLSDPHSPHSPRAQPPVDPHSPLSPKYQPMVDPLSPLSPRYQALADAYPPHSPRYSPLADPHSPVSPRSQPLSDPQTPLSPRSQPLSDPQTPLSPRSQPLSDPQTPLSPRAQTPVDPHTPLSPKYQPLLDPHSPLSPRYSPLPDPHSPHSPRSIPLDDIHQSTSSPHPCDPATLPRTEPPSEGSTQGFIPGQCGSEEECSNGSLLRLEACMDHGLWQLAGSPPTEPLGPQEAKEWVASLEASPPDRRAASSNSMPSSEKTPSLLQPSGGTTSPCPAKKRLLSSSDTGESCSEDEGPSTSKKSRLALLGPGLGLGACRSTDAKGAPFWNHLLPVARERPKGATDGARVGRRLNCGIRLKSRQLRSGRRSEPCRSGRSSWPSASISHSLLGNFEESILKGRFPPSGRIEGFTAEIGASGSYCPQHATLPVQVTYYDISEHSAPSPFLGVIYLDPLGKKGYSVPKAGTIQVTLFNPNKTVVKMFLVTYNFGDMPVNHLTFLRHRIYLVPVEEGEGKGEGPEGMATDRKKILCYLIHLRFQSSKSGKLYLHDDIRLLFSRKSIEVDTGIPYEQKSYTEVPRNPKYSPRV</sequence>
<dbReference type="Proteomes" id="UP000829720">
    <property type="component" value="Unassembled WGS sequence"/>
</dbReference>
<feature type="region of interest" description="Disordered" evidence="6">
    <location>
        <begin position="433"/>
        <end position="495"/>
    </location>
</feature>
<feature type="region of interest" description="Disordered" evidence="6">
    <location>
        <begin position="1"/>
        <end position="47"/>
    </location>
</feature>
<evidence type="ECO:0000313" key="8">
    <source>
        <dbReference type="EMBL" id="KAI1900443.1"/>
    </source>
</evidence>
<dbReference type="AlphaFoldDB" id="A0A8T3DTK9"/>
<proteinExistence type="inferred from homology"/>
<dbReference type="GO" id="GO:0005634">
    <property type="term" value="C:nucleus"/>
    <property type="evidence" value="ECO:0007669"/>
    <property type="project" value="UniProtKB-SubCell"/>
</dbReference>
<evidence type="ECO:0000313" key="9">
    <source>
        <dbReference type="Proteomes" id="UP000829720"/>
    </source>
</evidence>
<evidence type="ECO:0000256" key="1">
    <source>
        <dbReference type="ARBA" id="ARBA00004123"/>
    </source>
</evidence>
<accession>A0A8T3DTK9</accession>
<dbReference type="InterPro" id="IPR033473">
    <property type="entry name" value="Atos-like_C"/>
</dbReference>
<feature type="compositionally biased region" description="Basic and acidic residues" evidence="6">
    <location>
        <begin position="1"/>
        <end position="26"/>
    </location>
</feature>
<dbReference type="SMART" id="SM01177">
    <property type="entry name" value="DUF4210"/>
    <property type="match status" value="1"/>
</dbReference>
<dbReference type="Pfam" id="PF13889">
    <property type="entry name" value="Chromosome_seg"/>
    <property type="match status" value="1"/>
</dbReference>
<evidence type="ECO:0000256" key="5">
    <source>
        <dbReference type="ARBA" id="ARBA00040291"/>
    </source>
</evidence>
<comment type="similarity">
    <text evidence="4">Belongs to the ATOS family.</text>
</comment>
<gene>
    <name evidence="8" type="ORF">AGOR_G00049990</name>
</gene>
<evidence type="ECO:0000256" key="3">
    <source>
        <dbReference type="ARBA" id="ARBA00023242"/>
    </source>
</evidence>
<dbReference type="InterPro" id="IPR025261">
    <property type="entry name" value="Atos-like_cons_dom"/>
</dbReference>